<dbReference type="Ensembl" id="ENSGWIT00000009670.1">
    <property type="protein sequence ID" value="ENSGWIP00000008648.1"/>
    <property type="gene ID" value="ENSGWIG00000005155.1"/>
</dbReference>
<keyword evidence="2" id="KW-1015">Disulfide bond</keyword>
<feature type="domain" description="Ig-like" evidence="4">
    <location>
        <begin position="197"/>
        <end position="289"/>
    </location>
</feature>
<evidence type="ECO:0000259" key="5">
    <source>
        <dbReference type="PROSITE" id="PS50853"/>
    </source>
</evidence>
<dbReference type="CDD" id="cd00063">
    <property type="entry name" value="FN3"/>
    <property type="match status" value="1"/>
</dbReference>
<dbReference type="AlphaFoldDB" id="A0A8C5G1V3"/>
<dbReference type="Gene3D" id="2.60.40.10">
    <property type="entry name" value="Immunoglobulins"/>
    <property type="match status" value="6"/>
</dbReference>
<dbReference type="Pfam" id="PF00041">
    <property type="entry name" value="fn3"/>
    <property type="match status" value="1"/>
</dbReference>
<evidence type="ECO:0008006" key="8">
    <source>
        <dbReference type="Google" id="ProtNLM"/>
    </source>
</evidence>
<dbReference type="GO" id="GO:0098609">
    <property type="term" value="P:cell-cell adhesion"/>
    <property type="evidence" value="ECO:0007669"/>
    <property type="project" value="TreeGrafter"/>
</dbReference>
<dbReference type="CDD" id="cd00096">
    <property type="entry name" value="Ig"/>
    <property type="match status" value="1"/>
</dbReference>
<keyword evidence="3" id="KW-0393">Immunoglobulin domain</keyword>
<reference evidence="6" key="2">
    <citation type="submission" date="2025-08" db="UniProtKB">
        <authorList>
            <consortium name="Ensembl"/>
        </authorList>
    </citation>
    <scope>IDENTIFICATION</scope>
</reference>
<evidence type="ECO:0000256" key="2">
    <source>
        <dbReference type="ARBA" id="ARBA00023157"/>
    </source>
</evidence>
<feature type="domain" description="Ig-like" evidence="4">
    <location>
        <begin position="118"/>
        <end position="193"/>
    </location>
</feature>
<dbReference type="PROSITE" id="PS50853">
    <property type="entry name" value="FN3"/>
    <property type="match status" value="1"/>
</dbReference>
<dbReference type="SUPFAM" id="SSF49265">
    <property type="entry name" value="Fibronectin type III"/>
    <property type="match status" value="1"/>
</dbReference>
<dbReference type="PANTHER" id="PTHR44170">
    <property type="entry name" value="PROTEIN SIDEKICK"/>
    <property type="match status" value="1"/>
</dbReference>
<evidence type="ECO:0000313" key="6">
    <source>
        <dbReference type="Ensembl" id="ENSGWIP00000008648.1"/>
    </source>
</evidence>
<organism evidence="6 7">
    <name type="scientific">Gouania willdenowi</name>
    <name type="common">Blunt-snouted clingfish</name>
    <name type="synonym">Lepadogaster willdenowi</name>
    <dbReference type="NCBI Taxonomy" id="441366"/>
    <lineage>
        <taxon>Eukaryota</taxon>
        <taxon>Metazoa</taxon>
        <taxon>Chordata</taxon>
        <taxon>Craniata</taxon>
        <taxon>Vertebrata</taxon>
        <taxon>Euteleostomi</taxon>
        <taxon>Actinopterygii</taxon>
        <taxon>Neopterygii</taxon>
        <taxon>Teleostei</taxon>
        <taxon>Neoteleostei</taxon>
        <taxon>Acanthomorphata</taxon>
        <taxon>Ovalentaria</taxon>
        <taxon>Blenniimorphae</taxon>
        <taxon>Blenniiformes</taxon>
        <taxon>Gobiesocoidei</taxon>
        <taxon>Gobiesocidae</taxon>
        <taxon>Gobiesocinae</taxon>
        <taxon>Gouania</taxon>
    </lineage>
</organism>
<accession>A0A8C5G1V3</accession>
<reference evidence="6" key="3">
    <citation type="submission" date="2025-09" db="UniProtKB">
        <authorList>
            <consortium name="Ensembl"/>
        </authorList>
    </citation>
    <scope>IDENTIFICATION</scope>
</reference>
<dbReference type="PROSITE" id="PS50835">
    <property type="entry name" value="IG_LIKE"/>
    <property type="match status" value="4"/>
</dbReference>
<evidence type="ECO:0000256" key="1">
    <source>
        <dbReference type="ARBA" id="ARBA00022737"/>
    </source>
</evidence>
<evidence type="ECO:0000259" key="4">
    <source>
        <dbReference type="PROSITE" id="PS50835"/>
    </source>
</evidence>
<dbReference type="FunFam" id="2.60.40.10:FF:000323">
    <property type="entry name" value="Immunoglobulin superfamily member 9B"/>
    <property type="match status" value="1"/>
</dbReference>
<dbReference type="Pfam" id="PF13927">
    <property type="entry name" value="Ig_3"/>
    <property type="match status" value="2"/>
</dbReference>
<reference evidence="6" key="1">
    <citation type="submission" date="2020-06" db="EMBL/GenBank/DDBJ databases">
        <authorList>
            <consortium name="Wellcome Sanger Institute Data Sharing"/>
        </authorList>
    </citation>
    <scope>NUCLEOTIDE SEQUENCE [LARGE SCALE GENOMIC DNA]</scope>
</reference>
<name>A0A8C5G1V3_GOUWI</name>
<dbReference type="SMART" id="SM00409">
    <property type="entry name" value="IG"/>
    <property type="match status" value="4"/>
</dbReference>
<feature type="domain" description="Fibronectin type-III" evidence="5">
    <location>
        <begin position="453"/>
        <end position="542"/>
    </location>
</feature>
<dbReference type="Pfam" id="PF07686">
    <property type="entry name" value="V-set"/>
    <property type="match status" value="1"/>
</dbReference>
<dbReference type="InterPro" id="IPR007110">
    <property type="entry name" value="Ig-like_dom"/>
</dbReference>
<dbReference type="SMART" id="SM00408">
    <property type="entry name" value="IGc2"/>
    <property type="match status" value="4"/>
</dbReference>
<dbReference type="InterPro" id="IPR013783">
    <property type="entry name" value="Ig-like_fold"/>
</dbReference>
<proteinExistence type="predicted"/>
<dbReference type="InterPro" id="IPR013106">
    <property type="entry name" value="Ig_V-set"/>
</dbReference>
<evidence type="ECO:0000313" key="7">
    <source>
        <dbReference type="Proteomes" id="UP000694680"/>
    </source>
</evidence>
<dbReference type="InterPro" id="IPR003599">
    <property type="entry name" value="Ig_sub"/>
</dbReference>
<evidence type="ECO:0000256" key="3">
    <source>
        <dbReference type="ARBA" id="ARBA00023319"/>
    </source>
</evidence>
<dbReference type="InterPro" id="IPR036116">
    <property type="entry name" value="FN3_sf"/>
</dbReference>
<dbReference type="PANTHER" id="PTHR44170:SF48">
    <property type="entry name" value="PROTEIN TURTLE HOMOLOG A"/>
    <property type="match status" value="1"/>
</dbReference>
<dbReference type="SMART" id="SM00060">
    <property type="entry name" value="FN3"/>
    <property type="match status" value="2"/>
</dbReference>
<keyword evidence="1" id="KW-0677">Repeat</keyword>
<feature type="domain" description="Ig-like" evidence="4">
    <location>
        <begin position="293"/>
        <end position="367"/>
    </location>
</feature>
<dbReference type="InterPro" id="IPR003961">
    <property type="entry name" value="FN3_dom"/>
</dbReference>
<keyword evidence="7" id="KW-1185">Reference proteome</keyword>
<protein>
    <recommendedName>
        <fullName evidence="8">Immunoglobulin superfamily member 9</fullName>
    </recommendedName>
</protein>
<dbReference type="SUPFAM" id="SSF48726">
    <property type="entry name" value="Immunoglobulin"/>
    <property type="match status" value="4"/>
</dbReference>
<dbReference type="InterPro" id="IPR036179">
    <property type="entry name" value="Ig-like_dom_sf"/>
</dbReference>
<sequence length="631" mass="67774">MNSAVSSQAVTVEVLAKAGDSVELPCSRDDASFTSPHVVEWIQQGLDVPVLIKFGSYAPRVHPRYEGRASLVQSSSLRLSGVQLEDRGLYECRTLLLDKPTDELRNGSWTLLSITAPPTFTQAPPLQMEALFGASLSLTCVASGNPAPIITWLKDGREIPGSNDKVLTSQSAGLYVCIASNSEGNVSHTTNVKVKGPPVIIVPPRNTAINISQNALLQCQAVADPPNMTYVWLKDGENVHHTEALKSRVRIMVDGTLLITRITPEDSGNYTCVPTNGLLTPPNASANLTVMHPAQALQMPEETYLPTGMEGGVACPVAANPPLLRVDWTKDGRALDLSLFPGWTLRPGGFLFMATVNDDAAGVYTCTPYNSYGSMGPSGPTHVILQVSAGLTLLKPRIPSCTAAQSQSTCHCPNGSLLLQPLLKEHQGTWRCGVSNRVATVTADTQVDVLGTSPHSSSILSVSPGVNQANVSWQPGFDGGSAQTFSLWWQDWFSMLVPSSSGTTFQVEGLTPATRYQFSVLTQNRIGTGPFSDIVTSRTLDPPLRPRPPQPPQTLRATRGSAGVILHWSHPRAQQQAPISAFVLQSRTDQGAWLNVDYNISANATEMMVPGLNKVSALILTTYLDLVLVRI</sequence>
<dbReference type="InterPro" id="IPR003598">
    <property type="entry name" value="Ig_sub2"/>
</dbReference>
<dbReference type="SMART" id="SM00406">
    <property type="entry name" value="IGv"/>
    <property type="match status" value="2"/>
</dbReference>
<feature type="domain" description="Ig-like" evidence="4">
    <location>
        <begin position="3"/>
        <end position="93"/>
    </location>
</feature>
<dbReference type="Proteomes" id="UP000694680">
    <property type="component" value="Chromosome 12"/>
</dbReference>